<reference evidence="6" key="1">
    <citation type="submission" date="2022-08" db="EMBL/GenBank/DDBJ databases">
        <authorList>
            <person name="Kallberg Y."/>
            <person name="Tangrot J."/>
            <person name="Rosling A."/>
        </authorList>
    </citation>
    <scope>NUCLEOTIDE SEQUENCE</scope>
    <source>
        <strain evidence="6">Wild A</strain>
    </source>
</reference>
<dbReference type="GO" id="GO:0007096">
    <property type="term" value="P:regulation of exit from mitosis"/>
    <property type="evidence" value="ECO:0007669"/>
    <property type="project" value="TreeGrafter"/>
</dbReference>
<evidence type="ECO:0000256" key="2">
    <source>
        <dbReference type="ARBA" id="ARBA00022692"/>
    </source>
</evidence>
<dbReference type="AlphaFoldDB" id="A0A9W4SKK9"/>
<dbReference type="EMBL" id="CAMKVN010000851">
    <property type="protein sequence ID" value="CAI2171724.1"/>
    <property type="molecule type" value="Genomic_DNA"/>
</dbReference>
<evidence type="ECO:0000256" key="5">
    <source>
        <dbReference type="SAM" id="Phobius"/>
    </source>
</evidence>
<comment type="subcellular location">
    <subcellularLocation>
        <location evidence="1">Endomembrane system</location>
        <topology evidence="1">Multi-pass membrane protein</topology>
    </subcellularLocation>
</comment>
<evidence type="ECO:0000256" key="3">
    <source>
        <dbReference type="ARBA" id="ARBA00022989"/>
    </source>
</evidence>
<name>A0A9W4SKK9_9GLOM</name>
<dbReference type="GO" id="GO:0012505">
    <property type="term" value="C:endomembrane system"/>
    <property type="evidence" value="ECO:0007669"/>
    <property type="project" value="UniProtKB-SubCell"/>
</dbReference>
<sequence length="293" mass="35117">MRIEDEITNMNDDKLTISDYITMFVDTYLLPDLNHLQGIAGHIMAIFLNIILISVRYSGYRDNPSQKENPLQDGFDEINIKCEEYIDKYSTITYVLLISSILNVIYLWWWNYRIYHFFSHKQDEPLNIPHANLVCVDLPWYARNRLGYYIHQQIYELNYDKPYEEGQKVWEICVWNPNKFCLNLLCGFSPVQVSILMLMNKDTWIPSIMLAGLLALQMYFYTDKFISLLLDKEIIFREVQHEYDTKFVKPSIFRQKKNFEIQSTPQEEIIKELLRPRLVEERRYGKFDNPWAS</sequence>
<keyword evidence="7" id="KW-1185">Reference proteome</keyword>
<feature type="transmembrane region" description="Helical" evidence="5">
    <location>
        <begin position="91"/>
        <end position="109"/>
    </location>
</feature>
<evidence type="ECO:0000256" key="1">
    <source>
        <dbReference type="ARBA" id="ARBA00004127"/>
    </source>
</evidence>
<proteinExistence type="predicted"/>
<dbReference type="Proteomes" id="UP001153678">
    <property type="component" value="Unassembled WGS sequence"/>
</dbReference>
<dbReference type="InterPro" id="IPR018819">
    <property type="entry name" value="Nur1/Mug154"/>
</dbReference>
<feature type="transmembrane region" description="Helical" evidence="5">
    <location>
        <begin position="39"/>
        <end position="57"/>
    </location>
</feature>
<accession>A0A9W4SKK9</accession>
<keyword evidence="4 5" id="KW-0472">Membrane</keyword>
<evidence type="ECO:0000256" key="4">
    <source>
        <dbReference type="ARBA" id="ARBA00023136"/>
    </source>
</evidence>
<dbReference type="OrthoDB" id="3363151at2759"/>
<comment type="caution">
    <text evidence="6">The sequence shown here is derived from an EMBL/GenBank/DDBJ whole genome shotgun (WGS) entry which is preliminary data.</text>
</comment>
<dbReference type="Pfam" id="PF10332">
    <property type="entry name" value="DUF2418"/>
    <property type="match status" value="1"/>
</dbReference>
<dbReference type="GO" id="GO:0043007">
    <property type="term" value="P:maintenance of rDNA"/>
    <property type="evidence" value="ECO:0007669"/>
    <property type="project" value="TreeGrafter"/>
</dbReference>
<evidence type="ECO:0000313" key="6">
    <source>
        <dbReference type="EMBL" id="CAI2171724.1"/>
    </source>
</evidence>
<feature type="transmembrane region" description="Helical" evidence="5">
    <location>
        <begin position="204"/>
        <end position="222"/>
    </location>
</feature>
<organism evidence="6 7">
    <name type="scientific">Funneliformis geosporum</name>
    <dbReference type="NCBI Taxonomy" id="1117311"/>
    <lineage>
        <taxon>Eukaryota</taxon>
        <taxon>Fungi</taxon>
        <taxon>Fungi incertae sedis</taxon>
        <taxon>Mucoromycota</taxon>
        <taxon>Glomeromycotina</taxon>
        <taxon>Glomeromycetes</taxon>
        <taxon>Glomerales</taxon>
        <taxon>Glomeraceae</taxon>
        <taxon>Funneliformis</taxon>
    </lineage>
</organism>
<keyword evidence="2 5" id="KW-0812">Transmembrane</keyword>
<gene>
    <name evidence="6" type="ORF">FWILDA_LOCUS5222</name>
</gene>
<protein>
    <submittedName>
        <fullName evidence="6">17809_t:CDS:1</fullName>
    </submittedName>
</protein>
<dbReference type="PANTHER" id="PTHR28293:SF1">
    <property type="entry name" value="NUCLEAR RIM PROTEIN 1"/>
    <property type="match status" value="1"/>
</dbReference>
<evidence type="ECO:0000313" key="7">
    <source>
        <dbReference type="Proteomes" id="UP001153678"/>
    </source>
</evidence>
<dbReference type="PANTHER" id="PTHR28293">
    <property type="entry name" value="NUCLEAR RIM PROTEIN 1"/>
    <property type="match status" value="1"/>
</dbReference>
<keyword evidence="3 5" id="KW-1133">Transmembrane helix</keyword>